<evidence type="ECO:0000256" key="1">
    <source>
        <dbReference type="ARBA" id="ARBA00004651"/>
    </source>
</evidence>
<dbReference type="PANTHER" id="PTHR43045:SF1">
    <property type="entry name" value="SHIKIMATE TRANSPORTER"/>
    <property type="match status" value="1"/>
</dbReference>
<dbReference type="InterPro" id="IPR005829">
    <property type="entry name" value="Sugar_transporter_CS"/>
</dbReference>
<sequence length="404" mass="42809">MADVNGTPRDVRKAAVASLFGSALEWYDFFLYGTAAALVFNTLFFPTFDPLVGTIAAFGTNAVGFLARPLGGIVFGHFGDRVGRKSMLVTTLVIMGVATCLIGLLSTYGAIEAWAPMLLVSLRIVQGIAVGGEWGGGVLIVSEHAPSHRRGFYSAWSQTGVGLGFVLSASAYALAQAVTTKESSLAWGWRVPFVVGILLTAVGLLIRLRIMETPAFRERTSEQERSGPPLLDVIRTHPKSILIAFGARVAETGASYLFLTLSLSYAAEVGVGKGVVLTALVVGMLFESFAMPLFGALSDRIGRRPGYIGGAIAVIVWAYPFFAMFDSRNPVLISVALFVAVVIGHEAMIGTQPAFFTELFASRVAYGGLALGHELASMIVGGFSPIVATRCSPGRARPGRSRCS</sequence>
<keyword evidence="6 7" id="KW-0472">Membrane</keyword>
<feature type="transmembrane region" description="Helical" evidence="7">
    <location>
        <begin position="306"/>
        <end position="325"/>
    </location>
</feature>
<reference evidence="9" key="1">
    <citation type="submission" date="2022-06" db="EMBL/GenBank/DDBJ databases">
        <title>WGS of actinobacteria.</title>
        <authorList>
            <person name="Thawai C."/>
        </authorList>
    </citation>
    <scope>NUCLEOTIDE SEQUENCE</scope>
    <source>
        <strain evidence="9">DSM 42010</strain>
    </source>
</reference>
<evidence type="ECO:0000256" key="3">
    <source>
        <dbReference type="ARBA" id="ARBA00022475"/>
    </source>
</evidence>
<dbReference type="Gene3D" id="1.20.1250.20">
    <property type="entry name" value="MFS general substrate transporter like domains"/>
    <property type="match status" value="2"/>
</dbReference>
<dbReference type="RefSeq" id="WP_257631014.1">
    <property type="nucleotide sequence ID" value="NZ_JANIIC010000011.1"/>
</dbReference>
<feature type="transmembrane region" description="Helical" evidence="7">
    <location>
        <begin position="187"/>
        <end position="208"/>
    </location>
</feature>
<dbReference type="InterPro" id="IPR011701">
    <property type="entry name" value="MFS"/>
</dbReference>
<dbReference type="GO" id="GO:0005886">
    <property type="term" value="C:plasma membrane"/>
    <property type="evidence" value="ECO:0007669"/>
    <property type="project" value="UniProtKB-SubCell"/>
</dbReference>
<dbReference type="PROSITE" id="PS00217">
    <property type="entry name" value="SUGAR_TRANSPORT_2"/>
    <property type="match status" value="1"/>
</dbReference>
<protein>
    <submittedName>
        <fullName evidence="9">MHS family MFS transporter</fullName>
    </submittedName>
</protein>
<feature type="domain" description="Major facilitator superfamily (MFS) profile" evidence="8">
    <location>
        <begin position="14"/>
        <end position="404"/>
    </location>
</feature>
<dbReference type="CDD" id="cd17369">
    <property type="entry name" value="MFS_ShiA_like"/>
    <property type="match status" value="1"/>
</dbReference>
<gene>
    <name evidence="9" type="ORF">NQU54_11820</name>
</gene>
<dbReference type="InterPro" id="IPR020846">
    <property type="entry name" value="MFS_dom"/>
</dbReference>
<evidence type="ECO:0000256" key="6">
    <source>
        <dbReference type="ARBA" id="ARBA00023136"/>
    </source>
</evidence>
<evidence type="ECO:0000256" key="5">
    <source>
        <dbReference type="ARBA" id="ARBA00022989"/>
    </source>
</evidence>
<dbReference type="EMBL" id="JANIIC010000011">
    <property type="protein sequence ID" value="MCQ8829756.1"/>
    <property type="molecule type" value="Genomic_DNA"/>
</dbReference>
<dbReference type="Pfam" id="PF07690">
    <property type="entry name" value="MFS_1"/>
    <property type="match status" value="1"/>
</dbReference>
<evidence type="ECO:0000256" key="2">
    <source>
        <dbReference type="ARBA" id="ARBA00022448"/>
    </source>
</evidence>
<proteinExistence type="predicted"/>
<feature type="transmembrane region" description="Helical" evidence="7">
    <location>
        <begin position="54"/>
        <end position="75"/>
    </location>
</feature>
<keyword evidence="5 7" id="KW-1133">Transmembrane helix</keyword>
<evidence type="ECO:0000256" key="4">
    <source>
        <dbReference type="ARBA" id="ARBA00022692"/>
    </source>
</evidence>
<feature type="transmembrane region" description="Helical" evidence="7">
    <location>
        <begin position="117"/>
        <end position="141"/>
    </location>
</feature>
<evidence type="ECO:0000313" key="9">
    <source>
        <dbReference type="EMBL" id="MCQ8829756.1"/>
    </source>
</evidence>
<keyword evidence="4 7" id="KW-0812">Transmembrane</keyword>
<comment type="caution">
    <text evidence="9">The sequence shown here is derived from an EMBL/GenBank/DDBJ whole genome shotgun (WGS) entry which is preliminary data.</text>
</comment>
<evidence type="ECO:0000256" key="7">
    <source>
        <dbReference type="SAM" id="Phobius"/>
    </source>
</evidence>
<dbReference type="AlphaFoldDB" id="A0A9X2LTP1"/>
<feature type="transmembrane region" description="Helical" evidence="7">
    <location>
        <begin position="153"/>
        <end position="175"/>
    </location>
</feature>
<dbReference type="InterPro" id="IPR036259">
    <property type="entry name" value="MFS_trans_sf"/>
</dbReference>
<dbReference type="GO" id="GO:0022857">
    <property type="term" value="F:transmembrane transporter activity"/>
    <property type="evidence" value="ECO:0007669"/>
    <property type="project" value="InterPro"/>
</dbReference>
<feature type="transmembrane region" description="Helical" evidence="7">
    <location>
        <begin position="331"/>
        <end position="349"/>
    </location>
</feature>
<keyword evidence="3" id="KW-1003">Cell membrane</keyword>
<dbReference type="Proteomes" id="UP001142400">
    <property type="component" value="Unassembled WGS sequence"/>
</dbReference>
<evidence type="ECO:0000259" key="8">
    <source>
        <dbReference type="PROSITE" id="PS50850"/>
    </source>
</evidence>
<accession>A0A9X2LTP1</accession>
<keyword evidence="10" id="KW-1185">Reference proteome</keyword>
<name>A0A9X2LTP1_STRMQ</name>
<feature type="transmembrane region" description="Helical" evidence="7">
    <location>
        <begin position="87"/>
        <end position="111"/>
    </location>
</feature>
<dbReference type="PANTHER" id="PTHR43045">
    <property type="entry name" value="SHIKIMATE TRANSPORTER"/>
    <property type="match status" value="1"/>
</dbReference>
<evidence type="ECO:0000313" key="10">
    <source>
        <dbReference type="Proteomes" id="UP001142400"/>
    </source>
</evidence>
<dbReference type="SUPFAM" id="SSF103473">
    <property type="entry name" value="MFS general substrate transporter"/>
    <property type="match status" value="1"/>
</dbReference>
<keyword evidence="2" id="KW-0813">Transport</keyword>
<organism evidence="9 10">
    <name type="scientific">Streptomyces malaysiensis subsp. samsunensis</name>
    <dbReference type="NCBI Taxonomy" id="459658"/>
    <lineage>
        <taxon>Bacteria</taxon>
        <taxon>Bacillati</taxon>
        <taxon>Actinomycetota</taxon>
        <taxon>Actinomycetes</taxon>
        <taxon>Kitasatosporales</taxon>
        <taxon>Streptomycetaceae</taxon>
        <taxon>Streptomyces</taxon>
        <taxon>Streptomyces violaceusniger group</taxon>
    </lineage>
</organism>
<feature type="transmembrane region" description="Helical" evidence="7">
    <location>
        <begin position="275"/>
        <end position="294"/>
    </location>
</feature>
<dbReference type="PROSITE" id="PS50850">
    <property type="entry name" value="MFS"/>
    <property type="match status" value="1"/>
</dbReference>
<comment type="subcellular location">
    <subcellularLocation>
        <location evidence="1">Cell membrane</location>
        <topology evidence="1">Multi-pass membrane protein</topology>
    </subcellularLocation>
</comment>